<protein>
    <recommendedName>
        <fullName evidence="1">Metallo-beta-lactamase domain-containing protein</fullName>
    </recommendedName>
</protein>
<dbReference type="InterPro" id="IPR036388">
    <property type="entry name" value="WH-like_DNA-bd_sf"/>
</dbReference>
<reference evidence="2 3" key="1">
    <citation type="journal article" date="2014" name="BMC Genomics">
        <title>Comparison of environmental and isolate Sulfobacillus genomes reveals diverse carbon, sulfur, nitrogen, and hydrogen metabolisms.</title>
        <authorList>
            <person name="Justice N.B."/>
            <person name="Norman A."/>
            <person name="Brown C.T."/>
            <person name="Singh A."/>
            <person name="Thomas B.C."/>
            <person name="Banfield J.F."/>
        </authorList>
    </citation>
    <scope>NUCLEOTIDE SEQUENCE [LARGE SCALE GENOMIC DNA]</scope>
    <source>
        <strain evidence="2">AMDSBA4</strain>
    </source>
</reference>
<dbReference type="InterPro" id="IPR001279">
    <property type="entry name" value="Metallo-B-lactamas"/>
</dbReference>
<dbReference type="Pfam" id="PF21221">
    <property type="entry name" value="B_lactamase-like_C"/>
    <property type="match status" value="1"/>
</dbReference>
<evidence type="ECO:0000313" key="2">
    <source>
        <dbReference type="EMBL" id="PSR34878.1"/>
    </source>
</evidence>
<organism evidence="2 3">
    <name type="scientific">Sulfobacillus benefaciens</name>
    <dbReference type="NCBI Taxonomy" id="453960"/>
    <lineage>
        <taxon>Bacteria</taxon>
        <taxon>Bacillati</taxon>
        <taxon>Bacillota</taxon>
        <taxon>Clostridia</taxon>
        <taxon>Eubacteriales</taxon>
        <taxon>Clostridiales Family XVII. Incertae Sedis</taxon>
        <taxon>Sulfobacillus</taxon>
    </lineage>
</organism>
<gene>
    <name evidence="2" type="ORF">C7B46_02900</name>
</gene>
<dbReference type="SMART" id="SM00849">
    <property type="entry name" value="Lactamase_B"/>
    <property type="match status" value="1"/>
</dbReference>
<evidence type="ECO:0000313" key="3">
    <source>
        <dbReference type="Proteomes" id="UP000242972"/>
    </source>
</evidence>
<dbReference type="InterPro" id="IPR048933">
    <property type="entry name" value="B_lactamase-like_C"/>
</dbReference>
<dbReference type="InterPro" id="IPR036866">
    <property type="entry name" value="RibonucZ/Hydroxyglut_hydro"/>
</dbReference>
<proteinExistence type="predicted"/>
<dbReference type="InterPro" id="IPR050662">
    <property type="entry name" value="Sec-metab_biosynth-thioest"/>
</dbReference>
<evidence type="ECO:0000259" key="1">
    <source>
        <dbReference type="SMART" id="SM00849"/>
    </source>
</evidence>
<dbReference type="Gene3D" id="3.60.15.10">
    <property type="entry name" value="Ribonuclease Z/Hydroxyacylglutathione hydrolase-like"/>
    <property type="match status" value="1"/>
</dbReference>
<dbReference type="Gene3D" id="1.10.10.10">
    <property type="entry name" value="Winged helix-like DNA-binding domain superfamily/Winged helix DNA-binding domain"/>
    <property type="match status" value="1"/>
</dbReference>
<name>A0A2T2XKC9_9FIRM</name>
<dbReference type="PANTHER" id="PTHR23131">
    <property type="entry name" value="ENDORIBONUCLEASE LACTB2"/>
    <property type="match status" value="1"/>
</dbReference>
<dbReference type="Proteomes" id="UP000242972">
    <property type="component" value="Unassembled WGS sequence"/>
</dbReference>
<dbReference type="CDD" id="cd07725">
    <property type="entry name" value="TTHA1429-like_MBL-fold"/>
    <property type="match status" value="1"/>
</dbReference>
<feature type="domain" description="Metallo-beta-lactamase" evidence="1">
    <location>
        <begin position="28"/>
        <end position="240"/>
    </location>
</feature>
<accession>A0A2T2XKC9</accession>
<dbReference type="AlphaFoldDB" id="A0A2T2XKC9"/>
<dbReference type="SUPFAM" id="SSF56281">
    <property type="entry name" value="Metallo-hydrolase/oxidoreductase"/>
    <property type="match status" value="1"/>
</dbReference>
<comment type="caution">
    <text evidence="2">The sequence shown here is derived from an EMBL/GenBank/DDBJ whole genome shotgun (WGS) entry which is preliminary data.</text>
</comment>
<sequence>MIPYESNITEPSPGIFRIPIPVPLPLKFVYAYAVMDPQGVWIIDLGMDVPEARQAWHEATQSLGLDRREVSGVIITHYHPDHIGLAAFAHELWRAPIYLLEGEIASARQIFEDQPEAVNMADFLRKNGAAQEDIRLLNQEAIARRTIVRLPSELIPLHDLQDIVLGDTTLKILQQSGHTDHQAVIYDQSREVLFCGDQILSRITPNISLWPNADPNPLASYLASLNSLKRLKVSRGLPAHEHLIDDLNARIDAIIAHHFERSEEVIELLDHPQTGYQVAKRLFKRPLNPYQMRFALSETLAHLEYLRLSQRIEREDSDLIMYHKPQ</sequence>
<dbReference type="Pfam" id="PF00753">
    <property type="entry name" value="Lactamase_B"/>
    <property type="match status" value="1"/>
</dbReference>
<dbReference type="EMBL" id="PXYW01000005">
    <property type="protein sequence ID" value="PSR34878.1"/>
    <property type="molecule type" value="Genomic_DNA"/>
</dbReference>
<dbReference type="PANTHER" id="PTHR23131:SF4">
    <property type="entry name" value="METALLO-BETA-LACTAMASE SUPERFAMILY POTEIN"/>
    <property type="match status" value="1"/>
</dbReference>